<gene>
    <name evidence="3" type="primary">Gpatch3</name>
    <name evidence="3" type="ORF">ELAFOR_R14028</name>
</gene>
<feature type="compositionally biased region" description="Acidic residues" evidence="1">
    <location>
        <begin position="223"/>
        <end position="236"/>
    </location>
</feature>
<protein>
    <submittedName>
        <fullName evidence="3">GPTC3 protein</fullName>
    </submittedName>
</protein>
<sequence length="456" mass="50002">MAAHDGDGGGDGGGGARYCLVSGIPAALRSAQLRAYFSQFLEDGGFVCFHYRHRPERPPARSCCCPVAVRRGRARRFIRMYSGKCWLGPDGAVLPGRCLIRRVRLGPDAGPEPCPGGPGGSISEAELRRLPEFKPPSFMPCGNVGTPLAAFLELLRCCRLPPPVIRKLQLQFRSSGSSRRYGSVPFQYRGTATVPAEERVYTAAGDEITERGEPVTQPAPPREDEEGPQQEEEESHSDDVSGNSSASCRSCWGSSRLRARFSKELPAAELSKSAASLLLADFDEQTADDWDVDMSIYYDTDGGDKDARDSVQMRLEQRLRDGLGEGSVPGQHIGAFERHTKGFGRRVLEQQGWTEGLGLGSSNSGMAEALENEGQHPRCKRGLGYHGEKLPTFIRRKKPRGDTSVVISTIYDEPEPQDMGDQLLRRQPPTAMKYRQDMAFVRASHPALGSLRAQPH</sequence>
<name>A0A851UR59_9PASS</name>
<evidence type="ECO:0000313" key="3">
    <source>
        <dbReference type="EMBL" id="NXD31446.1"/>
    </source>
</evidence>
<accession>A0A851UR59</accession>
<feature type="domain" description="G-patch" evidence="2">
    <location>
        <begin position="340"/>
        <end position="388"/>
    </location>
</feature>
<dbReference type="Proteomes" id="UP000623542">
    <property type="component" value="Unassembled WGS sequence"/>
</dbReference>
<dbReference type="EMBL" id="WBNG01002184">
    <property type="protein sequence ID" value="NXD31446.1"/>
    <property type="molecule type" value="Genomic_DNA"/>
</dbReference>
<dbReference type="PANTHER" id="PTHR14390:SF2">
    <property type="entry name" value="G PATCH DOMAIN-CONTAINING PROTEIN 3"/>
    <property type="match status" value="1"/>
</dbReference>
<dbReference type="GO" id="GO:0032480">
    <property type="term" value="P:negative regulation of type I interferon production"/>
    <property type="evidence" value="ECO:0007669"/>
    <property type="project" value="InterPro"/>
</dbReference>
<dbReference type="GO" id="GO:0039536">
    <property type="term" value="P:negative regulation of RIG-I signaling pathway"/>
    <property type="evidence" value="ECO:0007669"/>
    <property type="project" value="InterPro"/>
</dbReference>
<evidence type="ECO:0000259" key="2">
    <source>
        <dbReference type="PROSITE" id="PS50174"/>
    </source>
</evidence>
<feature type="region of interest" description="Disordered" evidence="1">
    <location>
        <begin position="204"/>
        <end position="246"/>
    </location>
</feature>
<dbReference type="OrthoDB" id="5842926at2759"/>
<dbReference type="Pfam" id="PF01585">
    <property type="entry name" value="G-patch"/>
    <property type="match status" value="1"/>
</dbReference>
<feature type="non-terminal residue" evidence="3">
    <location>
        <position position="1"/>
    </location>
</feature>
<dbReference type="SMART" id="SM00443">
    <property type="entry name" value="G_patch"/>
    <property type="match status" value="1"/>
</dbReference>
<dbReference type="AlphaFoldDB" id="A0A851UR59"/>
<dbReference type="PROSITE" id="PS50174">
    <property type="entry name" value="G_PATCH"/>
    <property type="match status" value="1"/>
</dbReference>
<evidence type="ECO:0000256" key="1">
    <source>
        <dbReference type="SAM" id="MobiDB-lite"/>
    </source>
</evidence>
<dbReference type="PANTHER" id="PTHR14390">
    <property type="entry name" value="G PATCH DOMAIN CONTAINING PROTEIN 3"/>
    <property type="match status" value="1"/>
</dbReference>
<feature type="non-terminal residue" evidence="3">
    <location>
        <position position="456"/>
    </location>
</feature>
<keyword evidence="4" id="KW-1185">Reference proteome</keyword>
<reference evidence="3" key="1">
    <citation type="submission" date="2019-09" db="EMBL/GenBank/DDBJ databases">
        <title>Bird 10,000 Genomes (B10K) Project - Family phase.</title>
        <authorList>
            <person name="Zhang G."/>
        </authorList>
    </citation>
    <scope>NUCLEOTIDE SEQUENCE</scope>
    <source>
        <strain evidence="3">B10K-IZCAS-20218</strain>
        <tissue evidence="3">Blood</tissue>
    </source>
</reference>
<dbReference type="InterPro" id="IPR040341">
    <property type="entry name" value="GPATCH3"/>
</dbReference>
<comment type="caution">
    <text evidence="3">The sequence shown here is derived from an EMBL/GenBank/DDBJ whole genome shotgun (WGS) entry which is preliminary data.</text>
</comment>
<dbReference type="GO" id="GO:0045893">
    <property type="term" value="P:positive regulation of DNA-templated transcription"/>
    <property type="evidence" value="ECO:0007669"/>
    <property type="project" value="TreeGrafter"/>
</dbReference>
<dbReference type="InterPro" id="IPR000467">
    <property type="entry name" value="G_patch_dom"/>
</dbReference>
<proteinExistence type="predicted"/>
<dbReference type="GO" id="GO:0003676">
    <property type="term" value="F:nucleic acid binding"/>
    <property type="evidence" value="ECO:0007669"/>
    <property type="project" value="InterPro"/>
</dbReference>
<organism evidence="3 4">
    <name type="scientific">Elachura formosa</name>
    <name type="common">spotted wren-babbler</name>
    <dbReference type="NCBI Taxonomy" id="1463973"/>
    <lineage>
        <taxon>Eukaryota</taxon>
        <taxon>Metazoa</taxon>
        <taxon>Chordata</taxon>
        <taxon>Craniata</taxon>
        <taxon>Vertebrata</taxon>
        <taxon>Euteleostomi</taxon>
        <taxon>Archelosauria</taxon>
        <taxon>Archosauria</taxon>
        <taxon>Dinosauria</taxon>
        <taxon>Saurischia</taxon>
        <taxon>Theropoda</taxon>
        <taxon>Coelurosauria</taxon>
        <taxon>Aves</taxon>
        <taxon>Neognathae</taxon>
        <taxon>Neoaves</taxon>
        <taxon>Telluraves</taxon>
        <taxon>Australaves</taxon>
        <taxon>Passeriformes</taxon>
        <taxon>Elachuridae</taxon>
        <taxon>Elachura</taxon>
    </lineage>
</organism>
<evidence type="ECO:0000313" key="4">
    <source>
        <dbReference type="Proteomes" id="UP000623542"/>
    </source>
</evidence>